<dbReference type="AlphaFoldDB" id="A0A8S1P3M7"/>
<sequence length="158" mass="18666">MNEQRKIMLNILELNKRYMEIKFLKQNFVMMEMIFNMMDSLNTIIVVISIVYNVYLASVIYVKKDLQQMKIHKLDNLIVKRVKQSLLLKENVMIGIKIQKMDLINANLHVYLIAQLVIVYFENNNQFTITYCFQCEIGFENQEEICVSICGDGILIQE</sequence>
<proteinExistence type="predicted"/>
<evidence type="ECO:0000256" key="1">
    <source>
        <dbReference type="SAM" id="Phobius"/>
    </source>
</evidence>
<protein>
    <recommendedName>
        <fullName evidence="4">Transmembrane protein</fullName>
    </recommendedName>
</protein>
<dbReference type="Proteomes" id="UP000692954">
    <property type="component" value="Unassembled WGS sequence"/>
</dbReference>
<keyword evidence="1" id="KW-0472">Membrane</keyword>
<evidence type="ECO:0000313" key="2">
    <source>
        <dbReference type="EMBL" id="CAD8097627.1"/>
    </source>
</evidence>
<dbReference type="OrthoDB" id="311367at2759"/>
<dbReference type="EMBL" id="CAJJDN010000068">
    <property type="protein sequence ID" value="CAD8097627.1"/>
    <property type="molecule type" value="Genomic_DNA"/>
</dbReference>
<evidence type="ECO:0008006" key="4">
    <source>
        <dbReference type="Google" id="ProtNLM"/>
    </source>
</evidence>
<reference evidence="2" key="1">
    <citation type="submission" date="2021-01" db="EMBL/GenBank/DDBJ databases">
        <authorList>
            <consortium name="Genoscope - CEA"/>
            <person name="William W."/>
        </authorList>
    </citation>
    <scope>NUCLEOTIDE SEQUENCE</scope>
</reference>
<comment type="caution">
    <text evidence="2">The sequence shown here is derived from an EMBL/GenBank/DDBJ whole genome shotgun (WGS) entry which is preliminary data.</text>
</comment>
<gene>
    <name evidence="2" type="ORF">PSON_ATCC_30995.1.T0680245</name>
</gene>
<organism evidence="2 3">
    <name type="scientific">Paramecium sonneborni</name>
    <dbReference type="NCBI Taxonomy" id="65129"/>
    <lineage>
        <taxon>Eukaryota</taxon>
        <taxon>Sar</taxon>
        <taxon>Alveolata</taxon>
        <taxon>Ciliophora</taxon>
        <taxon>Intramacronucleata</taxon>
        <taxon>Oligohymenophorea</taxon>
        <taxon>Peniculida</taxon>
        <taxon>Parameciidae</taxon>
        <taxon>Paramecium</taxon>
    </lineage>
</organism>
<keyword evidence="3" id="KW-1185">Reference proteome</keyword>
<keyword evidence="1" id="KW-0812">Transmembrane</keyword>
<feature type="transmembrane region" description="Helical" evidence="1">
    <location>
        <begin position="40"/>
        <end position="62"/>
    </location>
</feature>
<evidence type="ECO:0000313" key="3">
    <source>
        <dbReference type="Proteomes" id="UP000692954"/>
    </source>
</evidence>
<accession>A0A8S1P3M7</accession>
<keyword evidence="1" id="KW-1133">Transmembrane helix</keyword>
<name>A0A8S1P3M7_9CILI</name>